<name>A0AAV6ME28_9ROSI</name>
<feature type="transmembrane region" description="Helical" evidence="2">
    <location>
        <begin position="48"/>
        <end position="70"/>
    </location>
</feature>
<protein>
    <submittedName>
        <fullName evidence="3">Uncharacterized protein</fullName>
    </submittedName>
</protein>
<evidence type="ECO:0000313" key="3">
    <source>
        <dbReference type="EMBL" id="KAG6579251.1"/>
    </source>
</evidence>
<dbReference type="Proteomes" id="UP000685013">
    <property type="component" value="Chromosome 15"/>
</dbReference>
<comment type="caution">
    <text evidence="3">The sequence shown here is derived from an EMBL/GenBank/DDBJ whole genome shotgun (WGS) entry which is preliminary data.</text>
</comment>
<evidence type="ECO:0000256" key="2">
    <source>
        <dbReference type="SAM" id="Phobius"/>
    </source>
</evidence>
<keyword evidence="2" id="KW-0812">Transmembrane</keyword>
<keyword evidence="2" id="KW-1133">Transmembrane helix</keyword>
<proteinExistence type="predicted"/>
<keyword evidence="4" id="KW-1185">Reference proteome</keyword>
<evidence type="ECO:0000256" key="1">
    <source>
        <dbReference type="SAM" id="MobiDB-lite"/>
    </source>
</evidence>
<accession>A0AAV6ME28</accession>
<sequence>MFFLSLSSFSLGKQTTPRPNRPPFHGGGMRVRTVTCSRHGAGATTTTALVLFLWVLLILAPATTTLCFQLPPSPRKLVRFSTASFRHAPSATSPAELLHRRQSSAGAAAAYGDEKRLIHTDRIRSSNLILALHLRIFSRSVPISRPFFSHVDVPDFSCMTPLYHNITSPTTACT</sequence>
<gene>
    <name evidence="3" type="ORF">SDJN03_23699</name>
</gene>
<organism evidence="3 4">
    <name type="scientific">Cucurbita argyrosperma subsp. sororia</name>
    <dbReference type="NCBI Taxonomy" id="37648"/>
    <lineage>
        <taxon>Eukaryota</taxon>
        <taxon>Viridiplantae</taxon>
        <taxon>Streptophyta</taxon>
        <taxon>Embryophyta</taxon>
        <taxon>Tracheophyta</taxon>
        <taxon>Spermatophyta</taxon>
        <taxon>Magnoliopsida</taxon>
        <taxon>eudicotyledons</taxon>
        <taxon>Gunneridae</taxon>
        <taxon>Pentapetalae</taxon>
        <taxon>rosids</taxon>
        <taxon>fabids</taxon>
        <taxon>Cucurbitales</taxon>
        <taxon>Cucurbitaceae</taxon>
        <taxon>Cucurbiteae</taxon>
        <taxon>Cucurbita</taxon>
    </lineage>
</organism>
<dbReference type="AlphaFoldDB" id="A0AAV6ME28"/>
<dbReference type="EMBL" id="JAGKQH010000015">
    <property type="protein sequence ID" value="KAG6579251.1"/>
    <property type="molecule type" value="Genomic_DNA"/>
</dbReference>
<feature type="region of interest" description="Disordered" evidence="1">
    <location>
        <begin position="1"/>
        <end position="27"/>
    </location>
</feature>
<feature type="compositionally biased region" description="Low complexity" evidence="1">
    <location>
        <begin position="1"/>
        <end position="11"/>
    </location>
</feature>
<feature type="non-terminal residue" evidence="3">
    <location>
        <position position="1"/>
    </location>
</feature>
<keyword evidence="2" id="KW-0472">Membrane</keyword>
<reference evidence="3 4" key="1">
    <citation type="journal article" date="2021" name="Hortic Res">
        <title>The domestication of Cucurbita argyrosperma as revealed by the genome of its wild relative.</title>
        <authorList>
            <person name="Barrera-Redondo J."/>
            <person name="Sanchez-de la Vega G."/>
            <person name="Aguirre-Liguori J.A."/>
            <person name="Castellanos-Morales G."/>
            <person name="Gutierrez-Guerrero Y.T."/>
            <person name="Aguirre-Dugua X."/>
            <person name="Aguirre-Planter E."/>
            <person name="Tenaillon M.I."/>
            <person name="Lira-Saade R."/>
            <person name="Eguiarte L.E."/>
        </authorList>
    </citation>
    <scope>NUCLEOTIDE SEQUENCE [LARGE SCALE GENOMIC DNA]</scope>
    <source>
        <strain evidence="3">JBR-2021</strain>
    </source>
</reference>
<evidence type="ECO:0000313" key="4">
    <source>
        <dbReference type="Proteomes" id="UP000685013"/>
    </source>
</evidence>